<dbReference type="Pfam" id="PF03704">
    <property type="entry name" value="BTAD"/>
    <property type="match status" value="1"/>
</dbReference>
<feature type="domain" description="GGDEF" evidence="1">
    <location>
        <begin position="295"/>
        <end position="392"/>
    </location>
</feature>
<dbReference type="PANTHER" id="PTHR35807:SF2">
    <property type="entry name" value="TRANSCRIPTIONAL ACTIVATOR DOMAIN"/>
    <property type="match status" value="1"/>
</dbReference>
<accession>A0A1H3LFD9</accession>
<dbReference type="EMBL" id="FNPG01000025">
    <property type="protein sequence ID" value="SDY62879.1"/>
    <property type="molecule type" value="Genomic_DNA"/>
</dbReference>
<sequence>MLTVSTLGRFHMMLDGKVLKEKDIDDRDELRLLLFLILNRKKRLMDVQLSIALWNQDAFSSSRTIEEIFNSLQTKLKNKFGDIIFVIHKNNIYKWNDEIKVNFDGEQFGKLVTEALSECDLQSAIEMYERALTFYKGDFMPEYIDTSWISIRNSFYHNLFVSAVRGLAEYYCITEQYEEIEELCHSALLIENSDDLLYGYLIKAYVRKGSISLAMECYEQAKIVMEQKMKIKTSGILDKVYKEFIVTNKDETSKEISMEYIEALENQDIGVFECSYPIFREMYKIEVTESIRYKRESQVLLVKVEEFDENLYPNAITDLEQAIRESLREGDVISTFKKNQYIILLSRCNYEQSMLVANRILSRLYNDDPWYSESIIKISFESQSVNETNLLD</sequence>
<dbReference type="InterPro" id="IPR005158">
    <property type="entry name" value="BTAD"/>
</dbReference>
<dbReference type="GO" id="GO:0003677">
    <property type="term" value="F:DNA binding"/>
    <property type="evidence" value="ECO:0007669"/>
    <property type="project" value="UniProtKB-KW"/>
</dbReference>
<dbReference type="STRING" id="1122142.SAMN02910414_01988"/>
<dbReference type="AlphaFoldDB" id="A0A1H3LFD9"/>
<organism evidence="2 3">
    <name type="scientific">Lachnobacterium bovis DSM 14045</name>
    <dbReference type="NCBI Taxonomy" id="1122142"/>
    <lineage>
        <taxon>Bacteria</taxon>
        <taxon>Bacillati</taxon>
        <taxon>Bacillota</taxon>
        <taxon>Clostridia</taxon>
        <taxon>Lachnospirales</taxon>
        <taxon>Lachnospiraceae</taxon>
        <taxon>Lachnobacterium</taxon>
    </lineage>
</organism>
<keyword evidence="2" id="KW-0238">DNA-binding</keyword>
<proteinExistence type="predicted"/>
<dbReference type="InterPro" id="IPR000160">
    <property type="entry name" value="GGDEF_dom"/>
</dbReference>
<dbReference type="SUPFAM" id="SSF48452">
    <property type="entry name" value="TPR-like"/>
    <property type="match status" value="1"/>
</dbReference>
<dbReference type="InterPro" id="IPR051677">
    <property type="entry name" value="AfsR-DnrI-RedD_regulator"/>
</dbReference>
<protein>
    <submittedName>
        <fullName evidence="2">DNA-binding transcriptional activator of the SARP family</fullName>
    </submittedName>
</protein>
<dbReference type="RefSeq" id="WP_074718553.1">
    <property type="nucleotide sequence ID" value="NZ_FNPG01000025.1"/>
</dbReference>
<evidence type="ECO:0000313" key="3">
    <source>
        <dbReference type="Proteomes" id="UP000183918"/>
    </source>
</evidence>
<dbReference type="Gene3D" id="1.25.40.10">
    <property type="entry name" value="Tetratricopeptide repeat domain"/>
    <property type="match status" value="1"/>
</dbReference>
<dbReference type="OrthoDB" id="142950at2"/>
<dbReference type="PROSITE" id="PS50887">
    <property type="entry name" value="GGDEF"/>
    <property type="match status" value="1"/>
</dbReference>
<dbReference type="InterPro" id="IPR011990">
    <property type="entry name" value="TPR-like_helical_dom_sf"/>
</dbReference>
<dbReference type="Proteomes" id="UP000183918">
    <property type="component" value="Unassembled WGS sequence"/>
</dbReference>
<dbReference type="PANTHER" id="PTHR35807">
    <property type="entry name" value="TRANSCRIPTIONAL REGULATOR REDD-RELATED"/>
    <property type="match status" value="1"/>
</dbReference>
<dbReference type="SMART" id="SM01043">
    <property type="entry name" value="BTAD"/>
    <property type="match status" value="1"/>
</dbReference>
<name>A0A1H3LFD9_9FIRM</name>
<evidence type="ECO:0000313" key="2">
    <source>
        <dbReference type="EMBL" id="SDY62879.1"/>
    </source>
</evidence>
<reference evidence="2 3" key="1">
    <citation type="submission" date="2016-10" db="EMBL/GenBank/DDBJ databases">
        <authorList>
            <person name="de Groot N.N."/>
        </authorList>
    </citation>
    <scope>NUCLEOTIDE SEQUENCE [LARGE SCALE GENOMIC DNA]</scope>
    <source>
        <strain evidence="2 3">DSM 14045</strain>
    </source>
</reference>
<evidence type="ECO:0000259" key="1">
    <source>
        <dbReference type="PROSITE" id="PS50887"/>
    </source>
</evidence>
<gene>
    <name evidence="2" type="ORF">SAMN02910414_01988</name>
</gene>
<keyword evidence="3" id="KW-1185">Reference proteome</keyword>